<dbReference type="RefSeq" id="WP_188882503.1">
    <property type="nucleotide sequence ID" value="NZ_BMPF01000002.1"/>
</dbReference>
<dbReference type="Pfam" id="PF00557">
    <property type="entry name" value="Peptidase_M24"/>
    <property type="match status" value="1"/>
</dbReference>
<dbReference type="EMBL" id="BMPF01000002">
    <property type="protein sequence ID" value="GGL33576.1"/>
    <property type="molecule type" value="Genomic_DNA"/>
</dbReference>
<dbReference type="InterPro" id="IPR050659">
    <property type="entry name" value="Peptidase_M24B"/>
</dbReference>
<name>A0A830F9S1_9EURY</name>
<evidence type="ECO:0000259" key="1">
    <source>
        <dbReference type="Pfam" id="PF00557"/>
    </source>
</evidence>
<feature type="domain" description="Peptidase M24" evidence="1">
    <location>
        <begin position="144"/>
        <end position="363"/>
    </location>
</feature>
<protein>
    <recommendedName>
        <fullName evidence="1">Peptidase M24 domain-containing protein</fullName>
    </recommendedName>
</protein>
<dbReference type="AlphaFoldDB" id="A0A830F9S1"/>
<organism evidence="2 3">
    <name type="scientific">Halarchaeum grantii</name>
    <dbReference type="NCBI Taxonomy" id="1193105"/>
    <lineage>
        <taxon>Archaea</taxon>
        <taxon>Methanobacteriati</taxon>
        <taxon>Methanobacteriota</taxon>
        <taxon>Stenosarchaea group</taxon>
        <taxon>Halobacteria</taxon>
        <taxon>Halobacteriales</taxon>
        <taxon>Halobacteriaceae</taxon>
    </lineage>
</organism>
<gene>
    <name evidence="2" type="ORF">GCM10009037_16510</name>
</gene>
<dbReference type="Proteomes" id="UP000628840">
    <property type="component" value="Unassembled WGS sequence"/>
</dbReference>
<dbReference type="InterPro" id="IPR000994">
    <property type="entry name" value="Pept_M24"/>
</dbReference>
<dbReference type="SUPFAM" id="SSF55920">
    <property type="entry name" value="Creatinase/aminopeptidase"/>
    <property type="match status" value="1"/>
</dbReference>
<keyword evidence="3" id="KW-1185">Reference proteome</keyword>
<dbReference type="InterPro" id="IPR036005">
    <property type="entry name" value="Creatinase/aminopeptidase-like"/>
</dbReference>
<reference evidence="2 3" key="1">
    <citation type="journal article" date="2019" name="Int. J. Syst. Evol. Microbiol.">
        <title>The Global Catalogue of Microorganisms (GCM) 10K type strain sequencing project: providing services to taxonomists for standard genome sequencing and annotation.</title>
        <authorList>
            <consortium name="The Broad Institute Genomics Platform"/>
            <consortium name="The Broad Institute Genome Sequencing Center for Infectious Disease"/>
            <person name="Wu L."/>
            <person name="Ma J."/>
        </authorList>
    </citation>
    <scope>NUCLEOTIDE SEQUENCE [LARGE SCALE GENOMIC DNA]</scope>
    <source>
        <strain evidence="2 3">JCM 19585</strain>
    </source>
</reference>
<dbReference type="OrthoDB" id="200535at2157"/>
<dbReference type="Gene3D" id="3.90.230.10">
    <property type="entry name" value="Creatinase/methionine aminopeptidase superfamily"/>
    <property type="match status" value="1"/>
</dbReference>
<evidence type="ECO:0000313" key="2">
    <source>
        <dbReference type="EMBL" id="GGL33576.1"/>
    </source>
</evidence>
<accession>A0A830F9S1</accession>
<comment type="caution">
    <text evidence="2">The sequence shown here is derived from an EMBL/GenBank/DDBJ whole genome shotgun (WGS) entry which is preliminary data.</text>
</comment>
<dbReference type="CDD" id="cd01066">
    <property type="entry name" value="APP_MetAP"/>
    <property type="match status" value="1"/>
</dbReference>
<dbReference type="PANTHER" id="PTHR46112">
    <property type="entry name" value="AMINOPEPTIDASE"/>
    <property type="match status" value="1"/>
</dbReference>
<sequence>MSSRGAAAVERALADRDAAAFVHVGPPCDPDLRYLVDVPRLEAPCAYVQTATGERLLCPGPGDAAVARERFDGTVRDAVSFDADAPGARAAALVAATCGEGATVLVAPDVPHASAVYLERDGHAVTSTDALERGRALKGDSEVERLRRVQRAATAGVARAETLLAESTVGADGLVHEGGTVTTTRLAREVDAALAEAGVASAGNTLVAAGADAAAPRLADERAVDAGETMLVDVAPCGPGGYYGRLARTFVVDTAGGWDRRAHLAVTRAREAGLDEVGAGVETTVVHTETAAEVMAYGFDVGPDSPAGFSGPAGHGVGLSAREAPSFERAETLTAGHVVALAPEVSDPERGGVRVADLLVVTEDGYEPLADYPTGITPARR</sequence>
<dbReference type="PANTHER" id="PTHR46112:SF2">
    <property type="entry name" value="XAA-PRO AMINOPEPTIDASE P-RELATED"/>
    <property type="match status" value="1"/>
</dbReference>
<proteinExistence type="predicted"/>
<evidence type="ECO:0000313" key="3">
    <source>
        <dbReference type="Proteomes" id="UP000628840"/>
    </source>
</evidence>